<name>A0A0K2TLE0_LEPSM</name>
<sequence>MITVKEKKIHSSECQFQIHRPSKKLTRITSLYMYILKCVHAK</sequence>
<evidence type="ECO:0000313" key="1">
    <source>
        <dbReference type="EMBL" id="CDW26645.1"/>
    </source>
</evidence>
<reference evidence="1" key="1">
    <citation type="submission" date="2014-05" db="EMBL/GenBank/DDBJ databases">
        <authorList>
            <person name="Chronopoulou M."/>
        </authorList>
    </citation>
    <scope>NUCLEOTIDE SEQUENCE</scope>
    <source>
        <tissue evidence="1">Whole organism</tissue>
    </source>
</reference>
<dbReference type="EMBL" id="HACA01009285">
    <property type="protein sequence ID" value="CDW26646.1"/>
    <property type="molecule type" value="Transcribed_RNA"/>
</dbReference>
<proteinExistence type="predicted"/>
<accession>A0A0K2TLE0</accession>
<protein>
    <submittedName>
        <fullName evidence="1">Uncharacterized protein</fullName>
    </submittedName>
</protein>
<organism evidence="1">
    <name type="scientific">Lepeophtheirus salmonis</name>
    <name type="common">Salmon louse</name>
    <name type="synonym">Caligus salmonis</name>
    <dbReference type="NCBI Taxonomy" id="72036"/>
    <lineage>
        <taxon>Eukaryota</taxon>
        <taxon>Metazoa</taxon>
        <taxon>Ecdysozoa</taxon>
        <taxon>Arthropoda</taxon>
        <taxon>Crustacea</taxon>
        <taxon>Multicrustacea</taxon>
        <taxon>Hexanauplia</taxon>
        <taxon>Copepoda</taxon>
        <taxon>Siphonostomatoida</taxon>
        <taxon>Caligidae</taxon>
        <taxon>Lepeophtheirus</taxon>
    </lineage>
</organism>
<dbReference type="AlphaFoldDB" id="A0A0K2TLE0"/>
<dbReference type="EMBL" id="HACA01009284">
    <property type="protein sequence ID" value="CDW26645.1"/>
    <property type="molecule type" value="Transcribed_RNA"/>
</dbReference>